<evidence type="ECO:0000313" key="2">
    <source>
        <dbReference type="EMBL" id="KJS62759.1"/>
    </source>
</evidence>
<dbReference type="RefSeq" id="WP_045693182.1">
    <property type="nucleotide sequence ID" value="NZ_JZKH01000009.1"/>
</dbReference>
<dbReference type="Gene3D" id="1.10.238.10">
    <property type="entry name" value="EF-hand"/>
    <property type="match status" value="1"/>
</dbReference>
<dbReference type="InterPro" id="IPR011992">
    <property type="entry name" value="EF-hand-dom_pair"/>
</dbReference>
<evidence type="ECO:0000313" key="3">
    <source>
        <dbReference type="Proteomes" id="UP000033699"/>
    </source>
</evidence>
<dbReference type="EMBL" id="JZKH01000009">
    <property type="protein sequence ID" value="KJS62759.1"/>
    <property type="molecule type" value="Genomic_DNA"/>
</dbReference>
<name>A0A0F2THW0_STRR3</name>
<dbReference type="Pfam" id="PF13499">
    <property type="entry name" value="EF-hand_7"/>
    <property type="match status" value="1"/>
</dbReference>
<dbReference type="CDD" id="cd00051">
    <property type="entry name" value="EFh"/>
    <property type="match status" value="1"/>
</dbReference>
<dbReference type="OrthoDB" id="4563420at2"/>
<dbReference type="PATRIC" id="fig|359131.3.peg.7389"/>
<dbReference type="InterPro" id="IPR002048">
    <property type="entry name" value="EF_hand_dom"/>
</dbReference>
<feature type="domain" description="EF-hand" evidence="1">
    <location>
        <begin position="2"/>
        <end position="37"/>
    </location>
</feature>
<gene>
    <name evidence="2" type="ORF">VM95_07245</name>
</gene>
<dbReference type="SUPFAM" id="SSF47473">
    <property type="entry name" value="EF-hand"/>
    <property type="match status" value="1"/>
</dbReference>
<keyword evidence="3" id="KW-1185">Reference proteome</keyword>
<organism evidence="2 3">
    <name type="scientific">Streptomyces rubellomurinus (strain ATCC 31215)</name>
    <dbReference type="NCBI Taxonomy" id="359131"/>
    <lineage>
        <taxon>Bacteria</taxon>
        <taxon>Bacillati</taxon>
        <taxon>Actinomycetota</taxon>
        <taxon>Actinomycetes</taxon>
        <taxon>Kitasatosporales</taxon>
        <taxon>Streptomycetaceae</taxon>
        <taxon>Streptomyces</taxon>
    </lineage>
</organism>
<dbReference type="SMART" id="SM00054">
    <property type="entry name" value="EFh"/>
    <property type="match status" value="1"/>
</dbReference>
<dbReference type="PROSITE" id="PS50222">
    <property type="entry name" value="EF_HAND_2"/>
    <property type="match status" value="1"/>
</dbReference>
<proteinExistence type="predicted"/>
<dbReference type="Proteomes" id="UP000033699">
    <property type="component" value="Unassembled WGS sequence"/>
</dbReference>
<dbReference type="InterPro" id="IPR018247">
    <property type="entry name" value="EF_Hand_1_Ca_BS"/>
</dbReference>
<comment type="caution">
    <text evidence="2">The sequence shown here is derived from an EMBL/GenBank/DDBJ whole genome shotgun (WGS) entry which is preliminary data.</text>
</comment>
<dbReference type="PROSITE" id="PS00018">
    <property type="entry name" value="EF_HAND_1"/>
    <property type="match status" value="1"/>
</dbReference>
<reference evidence="2 3" key="1">
    <citation type="submission" date="2015-02" db="EMBL/GenBank/DDBJ databases">
        <authorList>
            <person name="Ju K.-S."/>
            <person name="Doroghazi J.R."/>
            <person name="Metcalf W."/>
        </authorList>
    </citation>
    <scope>NUCLEOTIDE SEQUENCE [LARGE SCALE GENOMIC DNA]</scope>
    <source>
        <strain evidence="2 3">ATCC 31215</strain>
    </source>
</reference>
<dbReference type="GO" id="GO:0005509">
    <property type="term" value="F:calcium ion binding"/>
    <property type="evidence" value="ECO:0007669"/>
    <property type="project" value="InterPro"/>
</dbReference>
<evidence type="ECO:0000259" key="1">
    <source>
        <dbReference type="PROSITE" id="PS50222"/>
    </source>
</evidence>
<sequence>MQSVEEIKALFDRFDQNGDGKITPAEYALAANEMGDHTVTLSMAEALIHTMDTRHQGYLDFEEFLAARRG</sequence>
<accession>A0A0F2THW0</accession>
<protein>
    <recommendedName>
        <fullName evidence="1">EF-hand domain-containing protein</fullName>
    </recommendedName>
</protein>
<dbReference type="AlphaFoldDB" id="A0A0F2THW0"/>